<evidence type="ECO:0000313" key="3">
    <source>
        <dbReference type="Proteomes" id="UP000565262"/>
    </source>
</evidence>
<dbReference type="EMBL" id="JACJFM010000008">
    <property type="protein sequence ID" value="MBB1486630.1"/>
    <property type="molecule type" value="Genomic_DNA"/>
</dbReference>
<keyword evidence="1" id="KW-1133">Transmembrane helix</keyword>
<dbReference type="RefSeq" id="WP_182808411.1">
    <property type="nucleotide sequence ID" value="NZ_JACJFM010000008.1"/>
</dbReference>
<feature type="transmembrane region" description="Helical" evidence="1">
    <location>
        <begin position="317"/>
        <end position="338"/>
    </location>
</feature>
<comment type="caution">
    <text evidence="2">The sequence shown here is derived from an EMBL/GenBank/DDBJ whole genome shotgun (WGS) entry which is preliminary data.</text>
</comment>
<protein>
    <recommendedName>
        <fullName evidence="4">Glycosyltransferase RgtA/B/C/D-like domain-containing protein</fullName>
    </recommendedName>
</protein>
<evidence type="ECO:0000313" key="2">
    <source>
        <dbReference type="EMBL" id="MBB1486630.1"/>
    </source>
</evidence>
<dbReference type="Proteomes" id="UP000565262">
    <property type="component" value="Unassembled WGS sequence"/>
</dbReference>
<feature type="transmembrane region" description="Helical" evidence="1">
    <location>
        <begin position="6"/>
        <end position="32"/>
    </location>
</feature>
<feature type="transmembrane region" description="Helical" evidence="1">
    <location>
        <begin position="345"/>
        <end position="365"/>
    </location>
</feature>
<feature type="transmembrane region" description="Helical" evidence="1">
    <location>
        <begin position="111"/>
        <end position="133"/>
    </location>
</feature>
<feature type="transmembrane region" description="Helical" evidence="1">
    <location>
        <begin position="209"/>
        <end position="227"/>
    </location>
</feature>
<name>A0A839IPL5_9GAMM</name>
<accession>A0A839IPL5</accession>
<gene>
    <name evidence="2" type="ORF">H4O21_08405</name>
</gene>
<feature type="transmembrane region" description="Helical" evidence="1">
    <location>
        <begin position="247"/>
        <end position="273"/>
    </location>
</feature>
<evidence type="ECO:0000256" key="1">
    <source>
        <dbReference type="SAM" id="Phobius"/>
    </source>
</evidence>
<sequence>MWKKDVSWWLAACLVFTVVAFYYGVTELWWMFDDSQHLKLVSHYGLKVFTHPAAEAGYIPANFTPWLFLNYWIDYQLTGLNPKGAYIHHLVSMALVMIAVFILARKVMGPWFAAVLVICFFMSPVMSTLMHILCTRHYLEGLGYSCLSIFLFIQWREQHQLWQLIVSALFYAIAALNKEVYVPLIGIFFSLIFLDFIKQYQWRVWKSLTPYMVVATGYIFYRGYALGWHRLISGYGSQGEHKGLQEIIYYLWEVVSYNKLLLAILVVAIFSVVRVYKHEQPGKVDFFRFFVVAACCVICTLLPVYKVMHTADINHNYIFVATFVVWFGLVYLVFMLCPEKFENKYITLAVITLVGFVFYQAKYAIPGTYLMSYSQQSNLFERYKTEGRFILYRTENVQLLQPVGAPWHHSGLYDLRLQVLGQPTGPVACSNICQCDPGMPVYTWSDNQIFPAELAGISCTENKVVSQ</sequence>
<reference evidence="2 3" key="1">
    <citation type="submission" date="2020-08" db="EMBL/GenBank/DDBJ databases">
        <title>Oceanospirillum sp. nov. isolated from marine sediment.</title>
        <authorList>
            <person name="Ji X."/>
        </authorList>
    </citation>
    <scope>NUCLEOTIDE SEQUENCE [LARGE SCALE GENOMIC DNA]</scope>
    <source>
        <strain evidence="2 3">D5</strain>
    </source>
</reference>
<organism evidence="2 3">
    <name type="scientific">Oceanospirillum sediminis</name>
    <dbReference type="NCBI Taxonomy" id="2760088"/>
    <lineage>
        <taxon>Bacteria</taxon>
        <taxon>Pseudomonadati</taxon>
        <taxon>Pseudomonadota</taxon>
        <taxon>Gammaproteobacteria</taxon>
        <taxon>Oceanospirillales</taxon>
        <taxon>Oceanospirillaceae</taxon>
        <taxon>Oceanospirillum</taxon>
    </lineage>
</organism>
<dbReference type="AlphaFoldDB" id="A0A839IPL5"/>
<proteinExistence type="predicted"/>
<feature type="transmembrane region" description="Helical" evidence="1">
    <location>
        <begin position="180"/>
        <end position="197"/>
    </location>
</feature>
<keyword evidence="1" id="KW-0472">Membrane</keyword>
<evidence type="ECO:0008006" key="4">
    <source>
        <dbReference type="Google" id="ProtNLM"/>
    </source>
</evidence>
<feature type="transmembrane region" description="Helical" evidence="1">
    <location>
        <begin position="285"/>
        <end position="305"/>
    </location>
</feature>
<keyword evidence="3" id="KW-1185">Reference proteome</keyword>
<feature type="transmembrane region" description="Helical" evidence="1">
    <location>
        <begin position="85"/>
        <end position="104"/>
    </location>
</feature>
<keyword evidence="1" id="KW-0812">Transmembrane</keyword>